<evidence type="ECO:0000256" key="1">
    <source>
        <dbReference type="SAM" id="MobiDB-lite"/>
    </source>
</evidence>
<keyword evidence="3" id="KW-1185">Reference proteome</keyword>
<dbReference type="EMBL" id="KT001914">
    <property type="protein sequence ID" value="AKU43535.1"/>
    <property type="molecule type" value="Genomic_DNA"/>
</dbReference>
<organism evidence="2 3">
    <name type="scientific">Caulobacter phage Seuss</name>
    <dbReference type="NCBI Taxonomy" id="1675601"/>
    <lineage>
        <taxon>Viruses</taxon>
        <taxon>Duplodnaviria</taxon>
        <taxon>Heunggongvirae</taxon>
        <taxon>Uroviricota</taxon>
        <taxon>Caudoviricetes</taxon>
        <taxon>Seussvirus</taxon>
        <taxon>Seussvirus seuss</taxon>
    </lineage>
</organism>
<sequence length="512" mass="56105">MAAPSIDQLFKDTGTVKKQPKTAQTITPTYQPSQKDQILTVPGYREHLQSLRDNRATLSSQDLLKQMFKQDPDVSATVGSFLTLSDTEMTMLVRDADGNIDTTATTQLPKLVRALFASTTYLEGFQLKPGLRMFCQEMRYLLMLRGAVGNELVFDQKLVPSRLQHVDMASIEWFEKNPNEYKPRQKVQGKNEGVVLDIPSFFVSFHRRDPTSIYANSDFVSVINTAAARTQVINDLYRIMQITGFPRIDIKVLEETLNENAPAEIRQDPQKLRAWASDRLNDVAANFAELRSDQSFVHMDSIEASILNDKNPGAGLDITSVIEVLNAQNQAALKTMATVIGRGTGAAGVASVEARIAAMNADQLNVPIAEQLSKALTFLINVFGIQGFVEVNFAPAELRPSLELEPQKTLRATRLRQDLSDGLITDVEYHLMVYNRLPQAGTPELSGTGFMTPVDTTNAGNVTPNSDPLGASQAPSGGKMAKSNGKLGSKKPAKSNTAVKAALALLSSEEEE</sequence>
<accession>A0A0K1LN24</accession>
<evidence type="ECO:0000313" key="2">
    <source>
        <dbReference type="EMBL" id="AKU43535.1"/>
    </source>
</evidence>
<dbReference type="Proteomes" id="UP000221339">
    <property type="component" value="Segment"/>
</dbReference>
<name>A0A0K1LN24_9CAUD</name>
<evidence type="ECO:0008006" key="4">
    <source>
        <dbReference type="Google" id="ProtNLM"/>
    </source>
</evidence>
<gene>
    <name evidence="2" type="ORF">CPT_Seuss9</name>
</gene>
<protein>
    <recommendedName>
        <fullName evidence="4">Portal protein</fullName>
    </recommendedName>
</protein>
<evidence type="ECO:0000313" key="3">
    <source>
        <dbReference type="Proteomes" id="UP000221339"/>
    </source>
</evidence>
<dbReference type="InterPro" id="IPR009279">
    <property type="entry name" value="Portal_Mu"/>
</dbReference>
<dbReference type="Pfam" id="PF06074">
    <property type="entry name" value="Portal_Mu"/>
    <property type="match status" value="1"/>
</dbReference>
<proteinExistence type="predicted"/>
<reference evidence="2 3" key="1">
    <citation type="journal article" date="2015" name="Genome Announc.">
        <title>Complete Genome Sequence of Caulobacter crescentus Siphophage Seuss.</title>
        <authorList>
            <person name="Sloan J.M."/>
            <person name="Keene J.L."/>
            <person name="Cahill J.L."/>
            <person name="Rasche E.S."/>
            <person name="Kuty Everett G.F."/>
        </authorList>
    </citation>
    <scope>NUCLEOTIDE SEQUENCE [LARGE SCALE GENOMIC DNA]</scope>
</reference>
<feature type="region of interest" description="Disordered" evidence="1">
    <location>
        <begin position="458"/>
        <end position="498"/>
    </location>
</feature>